<proteinExistence type="predicted"/>
<sequence length="47" mass="5485">MNHMHRMRRRSCGDVSRYSVYSNSHCNRSVPRRVEHLPAKPITATCS</sequence>
<keyword evidence="1" id="KW-1185">Reference proteome</keyword>
<reference evidence="2" key="1">
    <citation type="submission" date="2022-11" db="UniProtKB">
        <authorList>
            <consortium name="WormBaseParasite"/>
        </authorList>
    </citation>
    <scope>IDENTIFICATION</scope>
</reference>
<dbReference type="Proteomes" id="UP000887564">
    <property type="component" value="Unplaced"/>
</dbReference>
<dbReference type="WBParaSite" id="PEQ_0001374401-mRNA-1">
    <property type="protein sequence ID" value="PEQ_0001374401-mRNA-1"/>
    <property type="gene ID" value="PEQ_0001374401"/>
</dbReference>
<evidence type="ECO:0000313" key="1">
    <source>
        <dbReference type="Proteomes" id="UP000887564"/>
    </source>
</evidence>
<dbReference type="AlphaFoldDB" id="A0A914S949"/>
<evidence type="ECO:0000313" key="2">
    <source>
        <dbReference type="WBParaSite" id="PEQ_0001374401-mRNA-1"/>
    </source>
</evidence>
<name>A0A914S949_PAREQ</name>
<accession>A0A914S949</accession>
<organism evidence="1 2">
    <name type="scientific">Parascaris equorum</name>
    <name type="common">Equine roundworm</name>
    <dbReference type="NCBI Taxonomy" id="6256"/>
    <lineage>
        <taxon>Eukaryota</taxon>
        <taxon>Metazoa</taxon>
        <taxon>Ecdysozoa</taxon>
        <taxon>Nematoda</taxon>
        <taxon>Chromadorea</taxon>
        <taxon>Rhabditida</taxon>
        <taxon>Spirurina</taxon>
        <taxon>Ascaridomorpha</taxon>
        <taxon>Ascaridoidea</taxon>
        <taxon>Ascarididae</taxon>
        <taxon>Parascaris</taxon>
    </lineage>
</organism>
<protein>
    <submittedName>
        <fullName evidence="2">Uncharacterized protein</fullName>
    </submittedName>
</protein>